<dbReference type="OrthoDB" id="9783047at2"/>
<dbReference type="Gene3D" id="1.10.287.470">
    <property type="entry name" value="Helix hairpin bin"/>
    <property type="match status" value="1"/>
</dbReference>
<feature type="domain" description="Multidrug resistance protein MdtA-like barrel-sandwich hybrid" evidence="5">
    <location>
        <begin position="63"/>
        <end position="206"/>
    </location>
</feature>
<sequence length="381" mass="40732">MSSASHKVIRLVAVGSVAVLLAACEPSQQQGQQPPPPLVSTVTVVPERAVITSDLPGRVSAVRDAEVRARVTGIVKRVLFRQGGDVKAGDLLFEIDPAPYEAAYQAAAADLERARADARAASLLATRYEPLVKINAVSRQEYDDAVARSQQTEANVLAVKAALENARINLDYTRVTAPIDGRIGQALVTEGALVEGSTATRMALVQQLDPVYIDVHQSTSDLSRLRQAFRDGQLVQVADDAAQVKVVLDDGTIYPESARLLFTGATVDPGTGQVVLRTEVDNPDDVLLPGMFVRVRVEQGVNDRALAVPPQAIQRAPNGLSNLYVVRDGAAVMVPVKTGNNYDGKILITEGLEPNDEVVVEGFQKIRPGAPVTTKPWQSPA</sequence>
<dbReference type="Proteomes" id="UP000244571">
    <property type="component" value="Chromosome"/>
</dbReference>
<dbReference type="Pfam" id="PF25917">
    <property type="entry name" value="BSH_RND"/>
    <property type="match status" value="1"/>
</dbReference>
<proteinExistence type="inferred from homology"/>
<name>A0A2R4XIC2_9BURK</name>
<reference evidence="8 9" key="1">
    <citation type="submission" date="2018-04" db="EMBL/GenBank/DDBJ databases">
        <title>Bordetella sp. HZ20 isolated from seawater.</title>
        <authorList>
            <person name="Sun C."/>
        </authorList>
    </citation>
    <scope>NUCLEOTIDE SEQUENCE [LARGE SCALE GENOMIC DNA]</scope>
    <source>
        <strain evidence="8 9">HZ20</strain>
    </source>
</reference>
<evidence type="ECO:0000256" key="2">
    <source>
        <dbReference type="ARBA" id="ARBA00009477"/>
    </source>
</evidence>
<keyword evidence="3" id="KW-0732">Signal</keyword>
<feature type="domain" description="Multidrug resistance protein MdtA-like alpha-helical hairpin" evidence="4">
    <location>
        <begin position="104"/>
        <end position="173"/>
    </location>
</feature>
<protein>
    <submittedName>
        <fullName evidence="8">Efflux transporter periplasmic adaptor subunit</fullName>
    </submittedName>
</protein>
<dbReference type="PANTHER" id="PTHR30158:SF3">
    <property type="entry name" value="MULTIDRUG EFFLUX PUMP SUBUNIT ACRA-RELATED"/>
    <property type="match status" value="1"/>
</dbReference>
<evidence type="ECO:0000256" key="1">
    <source>
        <dbReference type="ARBA" id="ARBA00004196"/>
    </source>
</evidence>
<evidence type="ECO:0000256" key="3">
    <source>
        <dbReference type="SAM" id="SignalP"/>
    </source>
</evidence>
<dbReference type="Pfam" id="PF25876">
    <property type="entry name" value="HH_MFP_RND"/>
    <property type="match status" value="1"/>
</dbReference>
<dbReference type="PANTHER" id="PTHR30158">
    <property type="entry name" value="ACRA/E-RELATED COMPONENT OF DRUG EFFLUX TRANSPORTER"/>
    <property type="match status" value="1"/>
</dbReference>
<dbReference type="InterPro" id="IPR058625">
    <property type="entry name" value="MdtA-like_BSH"/>
</dbReference>
<dbReference type="PROSITE" id="PS51257">
    <property type="entry name" value="PROKAR_LIPOPROTEIN"/>
    <property type="match status" value="1"/>
</dbReference>
<comment type="subcellular location">
    <subcellularLocation>
        <location evidence="1">Cell envelope</location>
    </subcellularLocation>
</comment>
<dbReference type="Gene3D" id="2.40.420.20">
    <property type="match status" value="1"/>
</dbReference>
<evidence type="ECO:0000259" key="5">
    <source>
        <dbReference type="Pfam" id="PF25917"/>
    </source>
</evidence>
<dbReference type="GO" id="GO:0030313">
    <property type="term" value="C:cell envelope"/>
    <property type="evidence" value="ECO:0007669"/>
    <property type="project" value="UniProtKB-SubCell"/>
</dbReference>
<dbReference type="AlphaFoldDB" id="A0A2R4XIC2"/>
<dbReference type="Pfam" id="PF25944">
    <property type="entry name" value="Beta-barrel_RND"/>
    <property type="match status" value="1"/>
</dbReference>
<dbReference type="InterPro" id="IPR058624">
    <property type="entry name" value="MdtA-like_HH"/>
</dbReference>
<dbReference type="InterPro" id="IPR058626">
    <property type="entry name" value="MdtA-like_b-barrel"/>
</dbReference>
<feature type="domain" description="Multidrug resistance protein MdtA-like beta-barrel" evidence="6">
    <location>
        <begin position="210"/>
        <end position="300"/>
    </location>
</feature>
<feature type="chain" id="PRO_5015315678" evidence="3">
    <location>
        <begin position="23"/>
        <end position="381"/>
    </location>
</feature>
<evidence type="ECO:0000259" key="6">
    <source>
        <dbReference type="Pfam" id="PF25944"/>
    </source>
</evidence>
<dbReference type="KEGG" id="boz:DBV39_07370"/>
<dbReference type="SUPFAM" id="SSF111369">
    <property type="entry name" value="HlyD-like secretion proteins"/>
    <property type="match status" value="1"/>
</dbReference>
<keyword evidence="9" id="KW-1185">Reference proteome</keyword>
<organism evidence="8 9">
    <name type="scientific">Orrella marina</name>
    <dbReference type="NCBI Taxonomy" id="2163011"/>
    <lineage>
        <taxon>Bacteria</taxon>
        <taxon>Pseudomonadati</taxon>
        <taxon>Pseudomonadota</taxon>
        <taxon>Betaproteobacteria</taxon>
        <taxon>Burkholderiales</taxon>
        <taxon>Alcaligenaceae</taxon>
        <taxon>Orrella</taxon>
    </lineage>
</organism>
<dbReference type="GO" id="GO:0046677">
    <property type="term" value="P:response to antibiotic"/>
    <property type="evidence" value="ECO:0007669"/>
    <property type="project" value="TreeGrafter"/>
</dbReference>
<feature type="signal peptide" evidence="3">
    <location>
        <begin position="1"/>
        <end position="22"/>
    </location>
</feature>
<evidence type="ECO:0000259" key="4">
    <source>
        <dbReference type="Pfam" id="PF25876"/>
    </source>
</evidence>
<dbReference type="Gene3D" id="2.40.30.170">
    <property type="match status" value="1"/>
</dbReference>
<evidence type="ECO:0000259" key="7">
    <source>
        <dbReference type="Pfam" id="PF25989"/>
    </source>
</evidence>
<dbReference type="GO" id="GO:0005886">
    <property type="term" value="C:plasma membrane"/>
    <property type="evidence" value="ECO:0007669"/>
    <property type="project" value="TreeGrafter"/>
</dbReference>
<dbReference type="RefSeq" id="WP_108620985.1">
    <property type="nucleotide sequence ID" value="NZ_CP028901.1"/>
</dbReference>
<dbReference type="GO" id="GO:0022857">
    <property type="term" value="F:transmembrane transporter activity"/>
    <property type="evidence" value="ECO:0007669"/>
    <property type="project" value="InterPro"/>
</dbReference>
<dbReference type="NCBIfam" id="TIGR01730">
    <property type="entry name" value="RND_mfp"/>
    <property type="match status" value="1"/>
</dbReference>
<comment type="similarity">
    <text evidence="2">Belongs to the membrane fusion protein (MFP) (TC 8.A.1) family.</text>
</comment>
<evidence type="ECO:0000313" key="8">
    <source>
        <dbReference type="EMBL" id="AWB33556.1"/>
    </source>
</evidence>
<gene>
    <name evidence="8" type="ORF">DBV39_07370</name>
</gene>
<dbReference type="InterPro" id="IPR006143">
    <property type="entry name" value="RND_pump_MFP"/>
</dbReference>
<dbReference type="InterPro" id="IPR058637">
    <property type="entry name" value="YknX-like_C"/>
</dbReference>
<dbReference type="FunFam" id="2.40.420.20:FF:000001">
    <property type="entry name" value="Efflux RND transporter periplasmic adaptor subunit"/>
    <property type="match status" value="1"/>
</dbReference>
<dbReference type="Pfam" id="PF25989">
    <property type="entry name" value="YknX_C"/>
    <property type="match status" value="1"/>
</dbReference>
<dbReference type="Gene3D" id="2.40.50.100">
    <property type="match status" value="1"/>
</dbReference>
<feature type="domain" description="YknX-like C-terminal permuted SH3-like" evidence="7">
    <location>
        <begin position="305"/>
        <end position="373"/>
    </location>
</feature>
<evidence type="ECO:0000313" key="9">
    <source>
        <dbReference type="Proteomes" id="UP000244571"/>
    </source>
</evidence>
<dbReference type="EMBL" id="CP028901">
    <property type="protein sequence ID" value="AWB33556.1"/>
    <property type="molecule type" value="Genomic_DNA"/>
</dbReference>
<accession>A0A2R4XIC2</accession>